<dbReference type="Pfam" id="PF03175">
    <property type="entry name" value="DNA_pol_B_2"/>
    <property type="match status" value="2"/>
</dbReference>
<evidence type="ECO:0000313" key="11">
    <source>
        <dbReference type="EMBL" id="RUS26197.1"/>
    </source>
</evidence>
<keyword evidence="4" id="KW-0808">Transferase</keyword>
<comment type="caution">
    <text evidence="11">The sequence shown here is derived from an EMBL/GenBank/DDBJ whole genome shotgun (WGS) entry which is preliminary data.</text>
</comment>
<reference evidence="11 12" key="1">
    <citation type="journal article" date="2018" name="New Phytol.">
        <title>Phylogenomics of Endogonaceae and evolution of mycorrhizas within Mucoromycota.</title>
        <authorList>
            <person name="Chang Y."/>
            <person name="Desiro A."/>
            <person name="Na H."/>
            <person name="Sandor L."/>
            <person name="Lipzen A."/>
            <person name="Clum A."/>
            <person name="Barry K."/>
            <person name="Grigoriev I.V."/>
            <person name="Martin F.M."/>
            <person name="Stajich J.E."/>
            <person name="Smith M.E."/>
            <person name="Bonito G."/>
            <person name="Spatafora J.W."/>
        </authorList>
    </citation>
    <scope>NUCLEOTIDE SEQUENCE [LARGE SCALE GENOMIC DNA]</scope>
    <source>
        <strain evidence="11 12">AD002</strain>
    </source>
</reference>
<organism evidence="11 12">
    <name type="scientific">Jimgerdemannia flammicorona</name>
    <dbReference type="NCBI Taxonomy" id="994334"/>
    <lineage>
        <taxon>Eukaryota</taxon>
        <taxon>Fungi</taxon>
        <taxon>Fungi incertae sedis</taxon>
        <taxon>Mucoromycota</taxon>
        <taxon>Mucoromycotina</taxon>
        <taxon>Endogonomycetes</taxon>
        <taxon>Endogonales</taxon>
        <taxon>Endogonaceae</taxon>
        <taxon>Jimgerdemannia</taxon>
    </lineage>
</organism>
<evidence type="ECO:0000256" key="9">
    <source>
        <dbReference type="ARBA" id="ARBA00049244"/>
    </source>
</evidence>
<evidence type="ECO:0000256" key="2">
    <source>
        <dbReference type="ARBA" id="ARBA00012417"/>
    </source>
</evidence>
<dbReference type="GO" id="GO:0006260">
    <property type="term" value="P:DNA replication"/>
    <property type="evidence" value="ECO:0007669"/>
    <property type="project" value="UniProtKB-KW"/>
</dbReference>
<evidence type="ECO:0000256" key="6">
    <source>
        <dbReference type="ARBA" id="ARBA00022705"/>
    </source>
</evidence>
<dbReference type="AlphaFoldDB" id="A0A433Q8T8"/>
<dbReference type="Gene3D" id="3.30.420.10">
    <property type="entry name" value="Ribonuclease H-like superfamily/Ribonuclease H"/>
    <property type="match status" value="1"/>
</dbReference>
<proteinExistence type="inferred from homology"/>
<feature type="domain" description="DNA-directed DNA polymerase family B mitochondria/virus" evidence="10">
    <location>
        <begin position="71"/>
        <end position="157"/>
    </location>
</feature>
<comment type="similarity">
    <text evidence="1">Belongs to the DNA polymerase type-B family.</text>
</comment>
<comment type="catalytic activity">
    <reaction evidence="9">
        <text>DNA(n) + a 2'-deoxyribonucleoside 5'-triphosphate = DNA(n+1) + diphosphate</text>
        <dbReference type="Rhea" id="RHEA:22508"/>
        <dbReference type="Rhea" id="RHEA-COMP:17339"/>
        <dbReference type="Rhea" id="RHEA-COMP:17340"/>
        <dbReference type="ChEBI" id="CHEBI:33019"/>
        <dbReference type="ChEBI" id="CHEBI:61560"/>
        <dbReference type="ChEBI" id="CHEBI:173112"/>
        <dbReference type="EC" id="2.7.7.7"/>
    </reaction>
</comment>
<dbReference type="SUPFAM" id="SSF53098">
    <property type="entry name" value="Ribonuclease H-like"/>
    <property type="match status" value="1"/>
</dbReference>
<dbReference type="InterPro" id="IPR004868">
    <property type="entry name" value="DNA-dir_DNA_pol_B_mt/vir"/>
</dbReference>
<keyword evidence="8" id="KW-0238">DNA-binding</keyword>
<protein>
    <recommendedName>
        <fullName evidence="3">Probable DNA polymerase</fullName>
        <ecNumber evidence="2">2.7.7.7</ecNumber>
    </recommendedName>
</protein>
<gene>
    <name evidence="11" type="ORF">BC938DRAFT_471086</name>
</gene>
<evidence type="ECO:0000256" key="8">
    <source>
        <dbReference type="ARBA" id="ARBA00023125"/>
    </source>
</evidence>
<dbReference type="EC" id="2.7.7.7" evidence="2"/>
<evidence type="ECO:0000256" key="5">
    <source>
        <dbReference type="ARBA" id="ARBA00022695"/>
    </source>
</evidence>
<dbReference type="GO" id="GO:0003887">
    <property type="term" value="F:DNA-directed DNA polymerase activity"/>
    <property type="evidence" value="ECO:0007669"/>
    <property type="project" value="UniProtKB-KW"/>
</dbReference>
<dbReference type="GO" id="GO:0003677">
    <property type="term" value="F:DNA binding"/>
    <property type="evidence" value="ECO:0007669"/>
    <property type="project" value="UniProtKB-KW"/>
</dbReference>
<evidence type="ECO:0000256" key="4">
    <source>
        <dbReference type="ARBA" id="ARBA00022679"/>
    </source>
</evidence>
<dbReference type="Proteomes" id="UP000274822">
    <property type="component" value="Unassembled WGS sequence"/>
</dbReference>
<evidence type="ECO:0000256" key="3">
    <source>
        <dbReference type="ARBA" id="ARBA00014385"/>
    </source>
</evidence>
<keyword evidence="7" id="KW-0239">DNA-directed DNA polymerase</keyword>
<dbReference type="InterPro" id="IPR036397">
    <property type="entry name" value="RNaseH_sf"/>
</dbReference>
<keyword evidence="12" id="KW-1185">Reference proteome</keyword>
<evidence type="ECO:0000313" key="12">
    <source>
        <dbReference type="Proteomes" id="UP000274822"/>
    </source>
</evidence>
<accession>A0A433Q8T8</accession>
<keyword evidence="5" id="KW-0548">Nucleotidyltransferase</keyword>
<dbReference type="GO" id="GO:0000166">
    <property type="term" value="F:nucleotide binding"/>
    <property type="evidence" value="ECO:0007669"/>
    <property type="project" value="InterPro"/>
</dbReference>
<feature type="domain" description="DNA-directed DNA polymerase family B mitochondria/virus" evidence="10">
    <location>
        <begin position="162"/>
        <end position="245"/>
    </location>
</feature>
<evidence type="ECO:0000256" key="7">
    <source>
        <dbReference type="ARBA" id="ARBA00022932"/>
    </source>
</evidence>
<keyword evidence="6" id="KW-0235">DNA replication</keyword>
<evidence type="ECO:0000256" key="1">
    <source>
        <dbReference type="ARBA" id="ARBA00005755"/>
    </source>
</evidence>
<name>A0A433Q8T8_9FUNG</name>
<dbReference type="InterPro" id="IPR012337">
    <property type="entry name" value="RNaseH-like_sf"/>
</dbReference>
<evidence type="ECO:0000259" key="10">
    <source>
        <dbReference type="Pfam" id="PF03175"/>
    </source>
</evidence>
<dbReference type="EMBL" id="RBNJ01010999">
    <property type="protein sequence ID" value="RUS26197.1"/>
    <property type="molecule type" value="Genomic_DNA"/>
</dbReference>
<sequence length="253" mass="28787">MSNTVLLPYAIGFSLSNPYFTPHKTFTYYLTDFLNVDCEFNDFFNGYYEYEDHVYEEASNTMMLQCLTDLSIMAQGYTIYVHNLAGFDSLFLLKPLTTVFGEYDLISDRSRDVISITLPGPIIIKDSCRILTASLKTLSNMYDVAIKKGEFDHASVTFKNIVDIQKEVLIYLNRDLISLLDVMLAASKHIYGTYRVDLSTTFSASSLAMKIYRTNFLDLTIPKLSRGLEKEIRSRAYVGGAVQKFANEGHNLH</sequence>